<evidence type="ECO:0000313" key="1">
    <source>
        <dbReference type="EMBL" id="MPM59318.1"/>
    </source>
</evidence>
<name>A0A645B2L2_9ZZZZ</name>
<gene>
    <name evidence="1" type="ORF">SDC9_106158</name>
</gene>
<proteinExistence type="predicted"/>
<dbReference type="AlphaFoldDB" id="A0A645B2L2"/>
<dbReference type="EMBL" id="VSSQ01017231">
    <property type="protein sequence ID" value="MPM59318.1"/>
    <property type="molecule type" value="Genomic_DNA"/>
</dbReference>
<protein>
    <submittedName>
        <fullName evidence="1">Uncharacterized protein</fullName>
    </submittedName>
</protein>
<accession>A0A645B2L2</accession>
<sequence>MGEIVLLRTPDTLENVILESQLELPAESSERQLLEPMSVEYKKVNLRQIDTKSFSGKKQSYELVDIRNLPIISIGKPESWEITSLYGPEKIPTAIQSKLKDSDFYLVRLCCSFRSSKNENSVDWARFVINLHSDAQRRQPIAYDLYPMMITNEVTKNVKLTLSPTLKFKEIEGNIGSIEFGLEYMEIQPIISAAGVNESMPNWDYKKVLGAGIQGSKFMYMLMEAPKGMKPIKASLYLQANVKIQDHIFPFIVGMDEKGTELLNVDLVK</sequence>
<reference evidence="1" key="1">
    <citation type="submission" date="2019-08" db="EMBL/GenBank/DDBJ databases">
        <authorList>
            <person name="Kucharzyk K."/>
            <person name="Murdoch R.W."/>
            <person name="Higgins S."/>
            <person name="Loffler F."/>
        </authorList>
    </citation>
    <scope>NUCLEOTIDE SEQUENCE</scope>
</reference>
<comment type="caution">
    <text evidence="1">The sequence shown here is derived from an EMBL/GenBank/DDBJ whole genome shotgun (WGS) entry which is preliminary data.</text>
</comment>
<organism evidence="1">
    <name type="scientific">bioreactor metagenome</name>
    <dbReference type="NCBI Taxonomy" id="1076179"/>
    <lineage>
        <taxon>unclassified sequences</taxon>
        <taxon>metagenomes</taxon>
        <taxon>ecological metagenomes</taxon>
    </lineage>
</organism>